<dbReference type="AlphaFoldDB" id="A0A2S5TE70"/>
<organism evidence="2 3">
    <name type="scientific">Solimonas fluminis</name>
    <dbReference type="NCBI Taxonomy" id="2086571"/>
    <lineage>
        <taxon>Bacteria</taxon>
        <taxon>Pseudomonadati</taxon>
        <taxon>Pseudomonadota</taxon>
        <taxon>Gammaproteobacteria</taxon>
        <taxon>Nevskiales</taxon>
        <taxon>Nevskiaceae</taxon>
        <taxon>Solimonas</taxon>
    </lineage>
</organism>
<dbReference type="Proteomes" id="UP000238220">
    <property type="component" value="Unassembled WGS sequence"/>
</dbReference>
<keyword evidence="3" id="KW-1185">Reference proteome</keyword>
<proteinExistence type="predicted"/>
<evidence type="ECO:0000313" key="3">
    <source>
        <dbReference type="Proteomes" id="UP000238220"/>
    </source>
</evidence>
<evidence type="ECO:0000313" key="2">
    <source>
        <dbReference type="EMBL" id="PPE73279.1"/>
    </source>
</evidence>
<sequence length="87" mass="9309">MLLCLCLFCAGAAAQPPAGEAGTTIVGEQESSVGLFLTPWQDERASDLDRPPSRLAPAAPDAGSFASSAMAYEAQWAYRREQLQRVH</sequence>
<reference evidence="2 3" key="1">
    <citation type="submission" date="2018-02" db="EMBL/GenBank/DDBJ databases">
        <title>Genome sequencing of Solimonas sp. HR-BB.</title>
        <authorList>
            <person name="Lee Y."/>
            <person name="Jeon C.O."/>
        </authorList>
    </citation>
    <scope>NUCLEOTIDE SEQUENCE [LARGE SCALE GENOMIC DNA]</scope>
    <source>
        <strain evidence="2 3">HR-BB</strain>
    </source>
</reference>
<gene>
    <name evidence="2" type="ORF">C3942_13470</name>
</gene>
<protein>
    <submittedName>
        <fullName evidence="2">Uncharacterized protein</fullName>
    </submittedName>
</protein>
<comment type="caution">
    <text evidence="2">The sequence shown here is derived from an EMBL/GenBank/DDBJ whole genome shotgun (WGS) entry which is preliminary data.</text>
</comment>
<accession>A0A2S5TE70</accession>
<evidence type="ECO:0000256" key="1">
    <source>
        <dbReference type="SAM" id="MobiDB-lite"/>
    </source>
</evidence>
<dbReference type="EMBL" id="PSNW01000007">
    <property type="protein sequence ID" value="PPE73279.1"/>
    <property type="molecule type" value="Genomic_DNA"/>
</dbReference>
<feature type="region of interest" description="Disordered" evidence="1">
    <location>
        <begin position="44"/>
        <end position="66"/>
    </location>
</feature>
<name>A0A2S5TE70_9GAMM</name>